<name>A0A4Q1BFR6_TREME</name>
<reference evidence="5 6" key="1">
    <citation type="submission" date="2016-06" db="EMBL/GenBank/DDBJ databases">
        <title>Evolution of pathogenesis and genome organization in the Tremellales.</title>
        <authorList>
            <person name="Cuomo C."/>
            <person name="Litvintseva A."/>
            <person name="Heitman J."/>
            <person name="Chen Y."/>
            <person name="Sun S."/>
            <person name="Springer D."/>
            <person name="Dromer F."/>
            <person name="Young S."/>
            <person name="Zeng Q."/>
            <person name="Chapman S."/>
            <person name="Gujja S."/>
            <person name="Saif S."/>
            <person name="Birren B."/>
        </authorList>
    </citation>
    <scope>NUCLEOTIDE SEQUENCE [LARGE SCALE GENOMIC DNA]</scope>
    <source>
        <strain evidence="5 6">ATCC 28783</strain>
    </source>
</reference>
<feature type="region of interest" description="Disordered" evidence="3">
    <location>
        <begin position="1126"/>
        <end position="1231"/>
    </location>
</feature>
<dbReference type="NCBIfam" id="TIGR00756">
    <property type="entry name" value="PPR"/>
    <property type="match status" value="3"/>
</dbReference>
<proteinExistence type="predicted"/>
<dbReference type="InterPro" id="IPR051114">
    <property type="entry name" value="Mito_RNA_Proc_CCM1"/>
</dbReference>
<dbReference type="OrthoDB" id="185373at2759"/>
<protein>
    <recommendedName>
        <fullName evidence="4">PROP1-like PPR domain-containing protein</fullName>
    </recommendedName>
</protein>
<accession>A0A4Q1BFR6</accession>
<feature type="region of interest" description="Disordered" evidence="3">
    <location>
        <begin position="995"/>
        <end position="1030"/>
    </location>
</feature>
<dbReference type="PANTHER" id="PTHR47934">
    <property type="entry name" value="PENTATRICOPEPTIDE REPEAT-CONTAINING PROTEIN PET309, MITOCHONDRIAL"/>
    <property type="match status" value="1"/>
</dbReference>
<dbReference type="InterPro" id="IPR002885">
    <property type="entry name" value="PPR_rpt"/>
</dbReference>
<dbReference type="PROSITE" id="PS51375">
    <property type="entry name" value="PPR"/>
    <property type="match status" value="4"/>
</dbReference>
<evidence type="ECO:0000256" key="1">
    <source>
        <dbReference type="ARBA" id="ARBA00022737"/>
    </source>
</evidence>
<dbReference type="InterPro" id="IPR033443">
    <property type="entry name" value="PROP1-like_PPR_dom"/>
</dbReference>
<feature type="repeat" description="PPR" evidence="2">
    <location>
        <begin position="508"/>
        <end position="542"/>
    </location>
</feature>
<feature type="repeat" description="PPR" evidence="2">
    <location>
        <begin position="761"/>
        <end position="795"/>
    </location>
</feature>
<dbReference type="Pfam" id="PF13041">
    <property type="entry name" value="PPR_2"/>
    <property type="match status" value="1"/>
</dbReference>
<dbReference type="VEuPathDB" id="FungiDB:TREMEDRAFT_57800"/>
<feature type="repeat" description="PPR" evidence="2">
    <location>
        <begin position="473"/>
        <end position="507"/>
    </location>
</feature>
<organism evidence="5 6">
    <name type="scientific">Tremella mesenterica</name>
    <name type="common">Jelly fungus</name>
    <dbReference type="NCBI Taxonomy" id="5217"/>
    <lineage>
        <taxon>Eukaryota</taxon>
        <taxon>Fungi</taxon>
        <taxon>Dikarya</taxon>
        <taxon>Basidiomycota</taxon>
        <taxon>Agaricomycotina</taxon>
        <taxon>Tremellomycetes</taxon>
        <taxon>Tremellales</taxon>
        <taxon>Tremellaceae</taxon>
        <taxon>Tremella</taxon>
    </lineage>
</organism>
<dbReference type="STRING" id="5217.A0A4Q1BFR6"/>
<feature type="compositionally biased region" description="Polar residues" evidence="3">
    <location>
        <begin position="888"/>
        <end position="902"/>
    </location>
</feature>
<comment type="caution">
    <text evidence="5">The sequence shown here is derived from an EMBL/GenBank/DDBJ whole genome shotgun (WGS) entry which is preliminary data.</text>
</comment>
<feature type="repeat" description="PPR" evidence="2">
    <location>
        <begin position="645"/>
        <end position="679"/>
    </location>
</feature>
<keyword evidence="1" id="KW-0677">Repeat</keyword>
<feature type="compositionally biased region" description="Low complexity" evidence="3">
    <location>
        <begin position="1217"/>
        <end position="1227"/>
    </location>
</feature>
<feature type="compositionally biased region" description="Low complexity" evidence="3">
    <location>
        <begin position="1184"/>
        <end position="1208"/>
    </location>
</feature>
<dbReference type="InParanoid" id="A0A4Q1BFR6"/>
<gene>
    <name evidence="5" type="ORF">M231_07273</name>
</gene>
<dbReference type="Gene3D" id="1.25.40.10">
    <property type="entry name" value="Tetratricopeptide repeat domain"/>
    <property type="match status" value="2"/>
</dbReference>
<feature type="compositionally biased region" description="Low complexity" evidence="3">
    <location>
        <begin position="805"/>
        <end position="826"/>
    </location>
</feature>
<feature type="compositionally biased region" description="Low complexity" evidence="3">
    <location>
        <begin position="1126"/>
        <end position="1178"/>
    </location>
</feature>
<dbReference type="GO" id="GO:0005739">
    <property type="term" value="C:mitochondrion"/>
    <property type="evidence" value="ECO:0007669"/>
    <property type="project" value="TreeGrafter"/>
</dbReference>
<sequence>MNRLHPSSYPSPHTTARFASSATAHVSIDSDSTFHDHEHQSQSQSPARKKTLSTSSSTTQQPRQQPPSWALLPPSFHPLPSRPLKIWYLTATSFRTAFETQSLHPTQLATHTCLVQVFGIFRQTAERSSWAWLASQLRQLLTLPTEQLDMIPTGVLALALSVEAHALAVLGQRQQALDSLDKATRIKSRGLDHYHIIRAMTYIHLEDEATALEEMKQFIRPSLKNIHATFDDVICDCLESYSIGRREEMLELITIAHRNFKHHLLQGTLPSTRMMRIFYNTLASIPRPTSWLAQRLDRLTPDTRPLGPLLFVAMVRLRRPHGDTVQVYRMLRDAEIGVPALARTSLARRLSLRHPHLASELLADFRNLENLPRLVLSRMLLVYTRLRDFQRSVEIWQTLVAQRPPRHQDVYVFARLHAQLGDVRTTIDILRDYLGPEMNSETALNIQLMAYTNANDPIGARTFFDRINSLRPSLVAYNNMLHFHASRGDVTSTVTTFDQMLDNNLRPDVISYTNLIDLFASKRDIDNARSVFSSMLSANIEPDLPSYASLLNAYVEAGDWIGAAERFSTIPSKFQYDPRIINTVLKAHVLLASPTSHVLQLFRSISKPSAYAWALVIQSACDNDDFELSKRLFEEMDHSYLTKPDVYTFSILLHGYLRGGYGDDAKETFDEMRKRDILPSSVTYGMIITSFTNVGTISSLEEAHEFAIVIKNQAEEGKLPERKGERDLISKNLFGPLLLASGKKGDTEAAEGYFDLVEGDSTAMYGMLMDAYRRVGETEKVVELWERVFEKACEMTTVLTDQEGSSLDNPSTSSSSSSEALSPTKSTIPPALTSTTSSDSATPSVFSSSTISSLGGSDSTSTTNPSSHTVSPSVSSSTSMISDSSPTQTSQLKDPQQATTHPIRSIRTNSTILCIPLSITLDALCHAKRYHDLRKVWQQTFDAGFGLDAANWNHYAVALARMGDVERAFKVVQDVLLVRWDEINSRRERALREVYPPTLSSSHDHSSHSVPLSDNPYSSQNNSGVPQPYDLPWATLSKEKRYQESTLRQGNTVFGRDMGFGQIMDAGKDEKFLDDTRITDQDVPPSRPPNRRYQLRLSRPKGDWDIVRPSESTFAHSFGLLPRTTPSYLQTSSDSSLSQSSSIPPRSSSDPSSIPPSSSLLDPSSTSPSNPTPSSDPSFPSPSNPTISSDPSFTSPSNPTTSSRPSSPLHNPGFNPSKTSSKQGQSTKPRDSIIDVGLDLVRHWRPTDILWRPTFATMSILDHVYSQIESGVNSSKAWMALGWDENEELDEDLSNGIHKESHRSINDEDLSNPIQKESHITRNDMKKKEYILPEFDTPLRDMNDGRCSPKAMLMRLNKKYTRVVALIMLHRRKMKR</sequence>
<dbReference type="Pfam" id="PF01535">
    <property type="entry name" value="PPR"/>
    <property type="match status" value="1"/>
</dbReference>
<dbReference type="InterPro" id="IPR011990">
    <property type="entry name" value="TPR-like_helical_dom_sf"/>
</dbReference>
<feature type="domain" description="PROP1-like PPR" evidence="4">
    <location>
        <begin position="438"/>
        <end position="563"/>
    </location>
</feature>
<dbReference type="GO" id="GO:0003729">
    <property type="term" value="F:mRNA binding"/>
    <property type="evidence" value="ECO:0007669"/>
    <property type="project" value="TreeGrafter"/>
</dbReference>
<feature type="region of interest" description="Disordered" evidence="3">
    <location>
        <begin position="800"/>
        <end position="902"/>
    </location>
</feature>
<feature type="compositionally biased region" description="Polar residues" evidence="3">
    <location>
        <begin position="1010"/>
        <end position="1025"/>
    </location>
</feature>
<evidence type="ECO:0000256" key="2">
    <source>
        <dbReference type="PROSITE-ProRule" id="PRU00708"/>
    </source>
</evidence>
<evidence type="ECO:0000256" key="3">
    <source>
        <dbReference type="SAM" id="MobiDB-lite"/>
    </source>
</evidence>
<dbReference type="EMBL" id="SDIL01000135">
    <property type="protein sequence ID" value="RXK35461.1"/>
    <property type="molecule type" value="Genomic_DNA"/>
</dbReference>
<dbReference type="PANTHER" id="PTHR47934:SF6">
    <property type="entry name" value="MITOCHONDRIAL GROUP I INTRON SPLICING FACTOR CCM1-RELATED"/>
    <property type="match status" value="1"/>
</dbReference>
<dbReference type="Proteomes" id="UP000289152">
    <property type="component" value="Unassembled WGS sequence"/>
</dbReference>
<feature type="compositionally biased region" description="Low complexity" evidence="3">
    <location>
        <begin position="833"/>
        <end position="887"/>
    </location>
</feature>
<dbReference type="GO" id="GO:0006396">
    <property type="term" value="P:RNA processing"/>
    <property type="evidence" value="ECO:0007669"/>
    <property type="project" value="TreeGrafter"/>
</dbReference>
<dbReference type="SUPFAM" id="SSF48452">
    <property type="entry name" value="TPR-like"/>
    <property type="match status" value="1"/>
</dbReference>
<dbReference type="Pfam" id="PF17177">
    <property type="entry name" value="PPR_long"/>
    <property type="match status" value="1"/>
</dbReference>
<dbReference type="GO" id="GO:0007005">
    <property type="term" value="P:mitochondrion organization"/>
    <property type="evidence" value="ECO:0007669"/>
    <property type="project" value="TreeGrafter"/>
</dbReference>
<evidence type="ECO:0000313" key="5">
    <source>
        <dbReference type="EMBL" id="RXK35461.1"/>
    </source>
</evidence>
<feature type="compositionally biased region" description="Low complexity" evidence="3">
    <location>
        <begin position="53"/>
        <end position="68"/>
    </location>
</feature>
<feature type="region of interest" description="Disordered" evidence="3">
    <location>
        <begin position="1"/>
        <end position="74"/>
    </location>
</feature>
<keyword evidence="6" id="KW-1185">Reference proteome</keyword>
<feature type="compositionally biased region" description="Polar residues" evidence="3">
    <location>
        <begin position="8"/>
        <end position="24"/>
    </location>
</feature>
<evidence type="ECO:0000259" key="4">
    <source>
        <dbReference type="Pfam" id="PF17177"/>
    </source>
</evidence>
<evidence type="ECO:0000313" key="6">
    <source>
        <dbReference type="Proteomes" id="UP000289152"/>
    </source>
</evidence>